<dbReference type="Pfam" id="PF13360">
    <property type="entry name" value="PQQ_2"/>
    <property type="match status" value="2"/>
</dbReference>
<protein>
    <recommendedName>
        <fullName evidence="7">Protein kinase domain-containing protein</fullName>
    </recommendedName>
</protein>
<keyword evidence="3" id="KW-0418">Kinase</keyword>
<keyword evidence="1" id="KW-0808">Transferase</keyword>
<organism evidence="8 9">
    <name type="scientific">Streptomyces niveus</name>
    <name type="common">Streptomyces spheroides</name>
    <dbReference type="NCBI Taxonomy" id="193462"/>
    <lineage>
        <taxon>Bacteria</taxon>
        <taxon>Bacillati</taxon>
        <taxon>Actinomycetota</taxon>
        <taxon>Actinomycetes</taxon>
        <taxon>Kitasatosporales</taxon>
        <taxon>Streptomycetaceae</taxon>
        <taxon>Streptomyces</taxon>
    </lineage>
</organism>
<feature type="domain" description="Protein kinase" evidence="7">
    <location>
        <begin position="7"/>
        <end position="275"/>
    </location>
</feature>
<dbReference type="GO" id="GO:0004674">
    <property type="term" value="F:protein serine/threonine kinase activity"/>
    <property type="evidence" value="ECO:0007669"/>
    <property type="project" value="TreeGrafter"/>
</dbReference>
<gene>
    <name evidence="8" type="ORF">BBN63_27065</name>
</gene>
<evidence type="ECO:0000256" key="5">
    <source>
        <dbReference type="PROSITE-ProRule" id="PRU10141"/>
    </source>
</evidence>
<dbReference type="SUPFAM" id="SSF56112">
    <property type="entry name" value="Protein kinase-like (PK-like)"/>
    <property type="match status" value="1"/>
</dbReference>
<dbReference type="PANTHER" id="PTHR43289:SF34">
    <property type="entry name" value="SERINE_THREONINE-PROTEIN KINASE YBDM-RELATED"/>
    <property type="match status" value="1"/>
</dbReference>
<feature type="region of interest" description="Disordered" evidence="6">
    <location>
        <begin position="297"/>
        <end position="353"/>
    </location>
</feature>
<dbReference type="OrthoDB" id="3912575at2"/>
<dbReference type="GO" id="GO:0005524">
    <property type="term" value="F:ATP binding"/>
    <property type="evidence" value="ECO:0007669"/>
    <property type="project" value="UniProtKB-UniRule"/>
</dbReference>
<dbReference type="Gene3D" id="3.30.200.20">
    <property type="entry name" value="Phosphorylase Kinase, domain 1"/>
    <property type="match status" value="1"/>
</dbReference>
<dbReference type="EMBL" id="CP018047">
    <property type="protein sequence ID" value="AQU69299.1"/>
    <property type="molecule type" value="Genomic_DNA"/>
</dbReference>
<dbReference type="CDD" id="cd14014">
    <property type="entry name" value="STKc_PknB_like"/>
    <property type="match status" value="1"/>
</dbReference>
<dbReference type="InterPro" id="IPR011047">
    <property type="entry name" value="Quinoprotein_ADH-like_sf"/>
</dbReference>
<proteinExistence type="predicted"/>
<dbReference type="Gene3D" id="2.130.10.10">
    <property type="entry name" value="YVTN repeat-like/Quinoprotein amine dehydrogenase"/>
    <property type="match status" value="2"/>
</dbReference>
<keyword evidence="2 5" id="KW-0547">Nucleotide-binding</keyword>
<name>A0A1U9QYX9_STRNV</name>
<evidence type="ECO:0000256" key="3">
    <source>
        <dbReference type="ARBA" id="ARBA00022777"/>
    </source>
</evidence>
<dbReference type="AlphaFoldDB" id="A0A1U9QYX9"/>
<evidence type="ECO:0000259" key="7">
    <source>
        <dbReference type="PROSITE" id="PS50011"/>
    </source>
</evidence>
<dbReference type="InterPro" id="IPR000719">
    <property type="entry name" value="Prot_kinase_dom"/>
</dbReference>
<dbReference type="InterPro" id="IPR017441">
    <property type="entry name" value="Protein_kinase_ATP_BS"/>
</dbReference>
<reference evidence="8 9" key="1">
    <citation type="submission" date="2016-11" db="EMBL/GenBank/DDBJ databases">
        <title>Complete genome sequence of Streptomyces niveus SCSIO 3406.</title>
        <authorList>
            <person name="Zhu Q."/>
            <person name="Cheng W."/>
            <person name="Song Y."/>
            <person name="Li Q."/>
            <person name="Ju J."/>
        </authorList>
    </citation>
    <scope>NUCLEOTIDE SEQUENCE [LARGE SCALE GENOMIC DNA]</scope>
    <source>
        <strain evidence="8 9">SCSIO 3406</strain>
    </source>
</reference>
<evidence type="ECO:0000313" key="8">
    <source>
        <dbReference type="EMBL" id="AQU69299.1"/>
    </source>
</evidence>
<dbReference type="InterPro" id="IPR008271">
    <property type="entry name" value="Ser/Thr_kinase_AS"/>
</dbReference>
<evidence type="ECO:0000256" key="6">
    <source>
        <dbReference type="SAM" id="MobiDB-lite"/>
    </source>
</evidence>
<dbReference type="InterPro" id="IPR018391">
    <property type="entry name" value="PQQ_b-propeller_rpt"/>
</dbReference>
<keyword evidence="4 5" id="KW-0067">ATP-binding</keyword>
<dbReference type="Gene3D" id="1.10.510.10">
    <property type="entry name" value="Transferase(Phosphotransferase) domain 1"/>
    <property type="match status" value="1"/>
</dbReference>
<dbReference type="PROSITE" id="PS50011">
    <property type="entry name" value="PROTEIN_KINASE_DOM"/>
    <property type="match status" value="1"/>
</dbReference>
<evidence type="ECO:0000256" key="1">
    <source>
        <dbReference type="ARBA" id="ARBA00022679"/>
    </source>
</evidence>
<dbReference type="InterPro" id="IPR011009">
    <property type="entry name" value="Kinase-like_dom_sf"/>
</dbReference>
<sequence>MEQLGGYRLIALLGEGGMGRVHLGRAASGRLVAVKTVHEHLAADSQFRERFRREAAAARSVAGPFTAAVLDADPAAVRPWLATEFCTGPTLTGAVSALGPLAPGELAALGAALAEAIAAVHAAGLVHRDLKPSNIVVTRDGPMVIDFGIARTSAEESLTESGEIVGSPGFIAPELLTGTGEPGPAVDVFALGALLAYAATGRPPFGTGAVHQVLYRTMHGSADLDGLAEIPGVREGVTGWRDLLGSCLSREPDDRPTVAEMLSACAAWTEGDPWWEREAVAGLIRRREDEVAALVANAPGMTTTGPADPAVESEGGPGGESGGEPRTAAPGTTVVGHTPRTDGAPGAGGADAVVSRGASRRRFLRWGGAALAGGSAIGGVAWLASLTGRDERDDGPDPPPSYTLGRALWTRDIGEASPVRHGDALYLMGADGLIRLDARTGAVGWTYPAEDITDAAPGRGLVQVLRVSGLFSSQIVALDAATGVEKWSTGDVRHNPRRPLELRRPDAPADGERAAFSVSAGLVCLVTYTRYGTRWERRTGGNRPWRAYGYDPRTGDPLWFHQGGAAEVVGLHQAGGRIAVASARASLSDESEKGEPLTVLRAADGTLEREIPGGSRYLEAHPGSRGARCYATGGRLRSVDLATRRTRWSRALSEEETDAGITPTAVAGLVHTATYGTLKALDAETGRTRWSLKDVGRPAEGSPPVVSGGLVYGLGRAPEGEETTDGRPAWGVHARNAATGALVWAAETGDTRSVVVGAGGGDAAGSGLVHVSAGGTLSTYTAPELS</sequence>
<dbReference type="Pfam" id="PF00069">
    <property type="entry name" value="Pkinase"/>
    <property type="match status" value="1"/>
</dbReference>
<dbReference type="KEGG" id="snw:BBN63_27065"/>
<dbReference type="Proteomes" id="UP000189677">
    <property type="component" value="Chromosome"/>
</dbReference>
<dbReference type="PROSITE" id="PS00108">
    <property type="entry name" value="PROTEIN_KINASE_ST"/>
    <property type="match status" value="1"/>
</dbReference>
<evidence type="ECO:0000256" key="2">
    <source>
        <dbReference type="ARBA" id="ARBA00022741"/>
    </source>
</evidence>
<dbReference type="SUPFAM" id="SSF50998">
    <property type="entry name" value="Quinoprotein alcohol dehydrogenase-like"/>
    <property type="match status" value="1"/>
</dbReference>
<dbReference type="InterPro" id="IPR002372">
    <property type="entry name" value="PQQ_rpt_dom"/>
</dbReference>
<dbReference type="SMART" id="SM00564">
    <property type="entry name" value="PQQ"/>
    <property type="match status" value="3"/>
</dbReference>
<accession>A0A1U9QYX9</accession>
<dbReference type="InterPro" id="IPR015943">
    <property type="entry name" value="WD40/YVTN_repeat-like_dom_sf"/>
</dbReference>
<keyword evidence="9" id="KW-1185">Reference proteome</keyword>
<dbReference type="PROSITE" id="PS00107">
    <property type="entry name" value="PROTEIN_KINASE_ATP"/>
    <property type="match status" value="1"/>
</dbReference>
<dbReference type="PANTHER" id="PTHR43289">
    <property type="entry name" value="MITOGEN-ACTIVATED PROTEIN KINASE KINASE KINASE 20-RELATED"/>
    <property type="match status" value="1"/>
</dbReference>
<dbReference type="SMART" id="SM00220">
    <property type="entry name" value="S_TKc"/>
    <property type="match status" value="1"/>
</dbReference>
<dbReference type="RefSeq" id="WP_078077941.1">
    <property type="nucleotide sequence ID" value="NZ_CP018047.1"/>
</dbReference>
<evidence type="ECO:0000256" key="4">
    <source>
        <dbReference type="ARBA" id="ARBA00022840"/>
    </source>
</evidence>
<feature type="binding site" evidence="5">
    <location>
        <position position="35"/>
    </location>
    <ligand>
        <name>ATP</name>
        <dbReference type="ChEBI" id="CHEBI:30616"/>
    </ligand>
</feature>
<evidence type="ECO:0000313" key="9">
    <source>
        <dbReference type="Proteomes" id="UP000189677"/>
    </source>
</evidence>